<dbReference type="EMBL" id="JANPWB010000005">
    <property type="protein sequence ID" value="KAJ1188730.1"/>
    <property type="molecule type" value="Genomic_DNA"/>
</dbReference>
<dbReference type="AlphaFoldDB" id="A0AAV7UKA0"/>
<feature type="compositionally biased region" description="Basic and acidic residues" evidence="1">
    <location>
        <begin position="83"/>
        <end position="100"/>
    </location>
</feature>
<evidence type="ECO:0000313" key="2">
    <source>
        <dbReference type="EMBL" id="KAJ1188730.1"/>
    </source>
</evidence>
<proteinExistence type="predicted"/>
<evidence type="ECO:0000313" key="3">
    <source>
        <dbReference type="Proteomes" id="UP001066276"/>
    </source>
</evidence>
<feature type="region of interest" description="Disordered" evidence="1">
    <location>
        <begin position="32"/>
        <end position="161"/>
    </location>
</feature>
<keyword evidence="3" id="KW-1185">Reference proteome</keyword>
<evidence type="ECO:0000256" key="1">
    <source>
        <dbReference type="SAM" id="MobiDB-lite"/>
    </source>
</evidence>
<reference evidence="2" key="1">
    <citation type="journal article" date="2022" name="bioRxiv">
        <title>Sequencing and chromosome-scale assembly of the giantPleurodeles waltlgenome.</title>
        <authorList>
            <person name="Brown T."/>
            <person name="Elewa A."/>
            <person name="Iarovenko S."/>
            <person name="Subramanian E."/>
            <person name="Araus A.J."/>
            <person name="Petzold A."/>
            <person name="Susuki M."/>
            <person name="Suzuki K.-i.T."/>
            <person name="Hayashi T."/>
            <person name="Toyoda A."/>
            <person name="Oliveira C."/>
            <person name="Osipova E."/>
            <person name="Leigh N.D."/>
            <person name="Simon A."/>
            <person name="Yun M.H."/>
        </authorList>
    </citation>
    <scope>NUCLEOTIDE SEQUENCE</scope>
    <source>
        <strain evidence="2">20211129_DDA</strain>
        <tissue evidence="2">Liver</tissue>
    </source>
</reference>
<feature type="compositionally biased region" description="Basic and acidic residues" evidence="1">
    <location>
        <begin position="41"/>
        <end position="69"/>
    </location>
</feature>
<protein>
    <submittedName>
        <fullName evidence="2">Uncharacterized protein</fullName>
    </submittedName>
</protein>
<name>A0AAV7UKA0_PLEWA</name>
<dbReference type="Proteomes" id="UP001066276">
    <property type="component" value="Chromosome 3_1"/>
</dbReference>
<feature type="compositionally biased region" description="Basic and acidic residues" evidence="1">
    <location>
        <begin position="148"/>
        <end position="161"/>
    </location>
</feature>
<comment type="caution">
    <text evidence="2">The sequence shown here is derived from an EMBL/GenBank/DDBJ whole genome shotgun (WGS) entry which is preliminary data.</text>
</comment>
<accession>A0AAV7UKA0</accession>
<organism evidence="2 3">
    <name type="scientific">Pleurodeles waltl</name>
    <name type="common">Iberian ribbed newt</name>
    <dbReference type="NCBI Taxonomy" id="8319"/>
    <lineage>
        <taxon>Eukaryota</taxon>
        <taxon>Metazoa</taxon>
        <taxon>Chordata</taxon>
        <taxon>Craniata</taxon>
        <taxon>Vertebrata</taxon>
        <taxon>Euteleostomi</taxon>
        <taxon>Amphibia</taxon>
        <taxon>Batrachia</taxon>
        <taxon>Caudata</taxon>
        <taxon>Salamandroidea</taxon>
        <taxon>Salamandridae</taxon>
        <taxon>Pleurodelinae</taxon>
        <taxon>Pleurodeles</taxon>
    </lineage>
</organism>
<sequence length="161" mass="18052">MPARGSEGVGGSPPDPYLRLGAVVHYLTEGYRVVEDTEVPVEERPKLSRKGNEGTEEGPREREGARPKEWSLPIRRGRRRQRVGRDTPWRLPRQPEKEADTTDSEGNHSASLRKRHGSADMDSLTPESRLDQGGESPHPLLEAIDNMEAEKEARRPKCPEG</sequence>
<gene>
    <name evidence="2" type="ORF">NDU88_005487</name>
</gene>